<evidence type="ECO:0000313" key="3">
    <source>
        <dbReference type="Proteomes" id="UP000823399"/>
    </source>
</evidence>
<dbReference type="AlphaFoldDB" id="A0A9P7JQC1"/>
<protein>
    <submittedName>
        <fullName evidence="2">Uncharacterized protein</fullName>
    </submittedName>
</protein>
<evidence type="ECO:0000256" key="1">
    <source>
        <dbReference type="SAM" id="MobiDB-lite"/>
    </source>
</evidence>
<accession>A0A9P7JQC1</accession>
<dbReference type="GeneID" id="64691669"/>
<gene>
    <name evidence="2" type="ORF">F5147DRAFT_368190</name>
</gene>
<organism evidence="2 3">
    <name type="scientific">Suillus discolor</name>
    <dbReference type="NCBI Taxonomy" id="1912936"/>
    <lineage>
        <taxon>Eukaryota</taxon>
        <taxon>Fungi</taxon>
        <taxon>Dikarya</taxon>
        <taxon>Basidiomycota</taxon>
        <taxon>Agaricomycotina</taxon>
        <taxon>Agaricomycetes</taxon>
        <taxon>Agaricomycetidae</taxon>
        <taxon>Boletales</taxon>
        <taxon>Suillineae</taxon>
        <taxon>Suillaceae</taxon>
        <taxon>Suillus</taxon>
    </lineage>
</organism>
<dbReference type="RefSeq" id="XP_041288583.1">
    <property type="nucleotide sequence ID" value="XM_041429410.1"/>
</dbReference>
<dbReference type="Proteomes" id="UP000823399">
    <property type="component" value="Unassembled WGS sequence"/>
</dbReference>
<dbReference type="OrthoDB" id="6910977at2759"/>
<feature type="compositionally biased region" description="Basic and acidic residues" evidence="1">
    <location>
        <begin position="36"/>
        <end position="50"/>
    </location>
</feature>
<name>A0A9P7JQC1_9AGAM</name>
<evidence type="ECO:0000313" key="2">
    <source>
        <dbReference type="EMBL" id="KAG2097549.1"/>
    </source>
</evidence>
<sequence length="215" mass="24551">MHKRRRPNTTDDYGPGKFGPYTLADTSVTIMTMPVHDPKPVDIRSRRTHDPNGNPLRTRRFGVMELDDTYSEESGNVSDYHSPQLACVRSCDWTDQPCGLFIEVDKIRIEDHLWFWHGVETKRTTPSPCRFEGCPDAGTMTFLSRHIEGVHFSASYRCPYCKKLSARTDSLIRHQKGCKPLLASRAHAEHGKYEFRIQEMIKAVSGYIVPAHNAT</sequence>
<comment type="caution">
    <text evidence="2">The sequence shown here is derived from an EMBL/GenBank/DDBJ whole genome shotgun (WGS) entry which is preliminary data.</text>
</comment>
<reference evidence="2" key="1">
    <citation type="journal article" date="2020" name="New Phytol.">
        <title>Comparative genomics reveals dynamic genome evolution in host specialist ectomycorrhizal fungi.</title>
        <authorList>
            <person name="Lofgren L.A."/>
            <person name="Nguyen N.H."/>
            <person name="Vilgalys R."/>
            <person name="Ruytinx J."/>
            <person name="Liao H.L."/>
            <person name="Branco S."/>
            <person name="Kuo A."/>
            <person name="LaButti K."/>
            <person name="Lipzen A."/>
            <person name="Andreopoulos W."/>
            <person name="Pangilinan J."/>
            <person name="Riley R."/>
            <person name="Hundley H."/>
            <person name="Na H."/>
            <person name="Barry K."/>
            <person name="Grigoriev I.V."/>
            <person name="Stajich J.E."/>
            <person name="Kennedy P.G."/>
        </authorList>
    </citation>
    <scope>NUCLEOTIDE SEQUENCE</scope>
    <source>
        <strain evidence="2">FC423</strain>
    </source>
</reference>
<keyword evidence="3" id="KW-1185">Reference proteome</keyword>
<feature type="region of interest" description="Disordered" evidence="1">
    <location>
        <begin position="35"/>
        <end position="58"/>
    </location>
</feature>
<dbReference type="EMBL" id="JABBWM010000065">
    <property type="protein sequence ID" value="KAG2097549.1"/>
    <property type="molecule type" value="Genomic_DNA"/>
</dbReference>
<proteinExistence type="predicted"/>